<dbReference type="NCBIfam" id="TIGR00481">
    <property type="entry name" value="YbhB/YbcL family Raf kinase inhibitor-like protein"/>
    <property type="match status" value="1"/>
</dbReference>
<gene>
    <name evidence="1" type="ORF">ENT73_04880</name>
</gene>
<dbReference type="InterPro" id="IPR005247">
    <property type="entry name" value="YbhB_YbcL/LppC-like"/>
</dbReference>
<organism evidence="1">
    <name type="scientific">Caldimicrobium thiodismutans</name>
    <dbReference type="NCBI Taxonomy" id="1653476"/>
    <lineage>
        <taxon>Bacteria</taxon>
        <taxon>Pseudomonadati</taxon>
        <taxon>Thermodesulfobacteriota</taxon>
        <taxon>Thermodesulfobacteria</taxon>
        <taxon>Thermodesulfobacteriales</taxon>
        <taxon>Thermodesulfobacteriaceae</taxon>
        <taxon>Caldimicrobium</taxon>
    </lineage>
</organism>
<comment type="caution">
    <text evidence="1">The sequence shown here is derived from an EMBL/GenBank/DDBJ whole genome shotgun (WGS) entry which is preliminary data.</text>
</comment>
<dbReference type="InterPro" id="IPR008914">
    <property type="entry name" value="PEBP"/>
</dbReference>
<dbReference type="PANTHER" id="PTHR30289:SF1">
    <property type="entry name" value="PEBP (PHOSPHATIDYLETHANOLAMINE-BINDING PROTEIN) FAMILY PROTEIN"/>
    <property type="match status" value="1"/>
</dbReference>
<evidence type="ECO:0000313" key="1">
    <source>
        <dbReference type="EMBL" id="HGV55404.1"/>
    </source>
</evidence>
<proteinExistence type="predicted"/>
<protein>
    <submittedName>
        <fullName evidence="1">YbhB/YbcL family Raf kinase inhibitor-like protein</fullName>
    </submittedName>
</protein>
<dbReference type="InterPro" id="IPR036610">
    <property type="entry name" value="PEBP-like_sf"/>
</dbReference>
<dbReference type="SUPFAM" id="SSF49777">
    <property type="entry name" value="PEBP-like"/>
    <property type="match status" value="1"/>
</dbReference>
<dbReference type="PANTHER" id="PTHR30289">
    <property type="entry name" value="UNCHARACTERIZED PROTEIN YBCL-RELATED"/>
    <property type="match status" value="1"/>
</dbReference>
<dbReference type="EMBL" id="DSZU01000082">
    <property type="protein sequence ID" value="HGV55404.1"/>
    <property type="molecule type" value="Genomic_DNA"/>
</dbReference>
<accession>A0A832LWG9</accession>
<dbReference type="AlphaFoldDB" id="A0A832LWG9"/>
<dbReference type="Pfam" id="PF01161">
    <property type="entry name" value="PBP"/>
    <property type="match status" value="1"/>
</dbReference>
<dbReference type="CDD" id="cd00865">
    <property type="entry name" value="PEBP_bact_arch"/>
    <property type="match status" value="1"/>
</dbReference>
<sequence length="231" mass="26197">MKTGEISKQPSFITKEPFPFYQKILKCMKRQRKRLSYMKKRKIKSVFKGMWLKTLLFSLLLGLNLLNTNGLAGGGKMKIYVPGIPDKGKFPLKYVMRPAGGENISPPIKWENIPGGTKSLVLVCVDIHPIARNWIHWVVINIPPEVSEFKEGDSLRNIKAPALELKNSYGFKGYGGPQPPPGTGDHPYIFKLFALRVPEIKLSSQPSYEEILKAVRPHLLEEAEFTLYFGR</sequence>
<dbReference type="Gene3D" id="3.90.280.10">
    <property type="entry name" value="PEBP-like"/>
    <property type="match status" value="1"/>
</dbReference>
<reference evidence="1" key="1">
    <citation type="journal article" date="2020" name="mSystems">
        <title>Genome- and Community-Level Interaction Insights into Carbon Utilization and Element Cycling Functions of Hydrothermarchaeota in Hydrothermal Sediment.</title>
        <authorList>
            <person name="Zhou Z."/>
            <person name="Liu Y."/>
            <person name="Xu W."/>
            <person name="Pan J."/>
            <person name="Luo Z.H."/>
            <person name="Li M."/>
        </authorList>
    </citation>
    <scope>NUCLEOTIDE SEQUENCE [LARGE SCALE GENOMIC DNA]</scope>
    <source>
        <strain evidence="1">SpSt-605</strain>
    </source>
</reference>
<name>A0A832LWG9_9BACT</name>